<feature type="compositionally biased region" description="Acidic residues" evidence="2">
    <location>
        <begin position="509"/>
        <end position="521"/>
    </location>
</feature>
<dbReference type="Proteomes" id="UP001175228">
    <property type="component" value="Unassembled WGS sequence"/>
</dbReference>
<keyword evidence="1" id="KW-0175">Coiled coil</keyword>
<feature type="region of interest" description="Disordered" evidence="2">
    <location>
        <begin position="479"/>
        <end position="521"/>
    </location>
</feature>
<dbReference type="Pfam" id="PF20414">
    <property type="entry name" value="DUF6698"/>
    <property type="match status" value="1"/>
</dbReference>
<reference evidence="3" key="1">
    <citation type="submission" date="2023-06" db="EMBL/GenBank/DDBJ databases">
        <authorList>
            <consortium name="Lawrence Berkeley National Laboratory"/>
            <person name="Ahrendt S."/>
            <person name="Sahu N."/>
            <person name="Indic B."/>
            <person name="Wong-Bajracharya J."/>
            <person name="Merenyi Z."/>
            <person name="Ke H.-M."/>
            <person name="Monk M."/>
            <person name="Kocsube S."/>
            <person name="Drula E."/>
            <person name="Lipzen A."/>
            <person name="Balint B."/>
            <person name="Henrissat B."/>
            <person name="Andreopoulos B."/>
            <person name="Martin F.M."/>
            <person name="Harder C.B."/>
            <person name="Rigling D."/>
            <person name="Ford K.L."/>
            <person name="Foster G.D."/>
            <person name="Pangilinan J."/>
            <person name="Papanicolaou A."/>
            <person name="Barry K."/>
            <person name="LaButti K."/>
            <person name="Viragh M."/>
            <person name="Koriabine M."/>
            <person name="Yan M."/>
            <person name="Riley R."/>
            <person name="Champramary S."/>
            <person name="Plett K.L."/>
            <person name="Tsai I.J."/>
            <person name="Slot J."/>
            <person name="Sipos G."/>
            <person name="Plett J."/>
            <person name="Nagy L.G."/>
            <person name="Grigoriev I.V."/>
        </authorList>
    </citation>
    <scope>NUCLEOTIDE SEQUENCE</scope>
    <source>
        <strain evidence="3">HWK02</strain>
    </source>
</reference>
<evidence type="ECO:0000256" key="1">
    <source>
        <dbReference type="SAM" id="Coils"/>
    </source>
</evidence>
<feature type="coiled-coil region" evidence="1">
    <location>
        <begin position="51"/>
        <end position="78"/>
    </location>
</feature>
<evidence type="ECO:0000313" key="4">
    <source>
        <dbReference type="Proteomes" id="UP001175228"/>
    </source>
</evidence>
<name>A0AA39P9L2_9AGAR</name>
<keyword evidence="4" id="KW-1185">Reference proteome</keyword>
<evidence type="ECO:0000256" key="2">
    <source>
        <dbReference type="SAM" id="MobiDB-lite"/>
    </source>
</evidence>
<accession>A0AA39P9L2</accession>
<comment type="caution">
    <text evidence="3">The sequence shown here is derived from an EMBL/GenBank/DDBJ whole genome shotgun (WGS) entry which is preliminary data.</text>
</comment>
<gene>
    <name evidence="3" type="ORF">EDD18DRAFT_1113758</name>
</gene>
<proteinExistence type="predicted"/>
<protein>
    <submittedName>
        <fullName evidence="3">Uncharacterized protein</fullName>
    </submittedName>
</protein>
<sequence>MAQQEPSSTQDLLTASPDTTLAPVELTASQIIDYFWMPEGLLDSPRLLKSYQALNKTLRSTQLQVNELIEKNQLLEMSMPSHSKKGHDNSLTPEQTSNIRHFAHRCVTTIDLWADDAKIFQARESIDNTLILSPKRYESPDSEEQGLYAEVYTMLKEEHHFFFKRNYSPAVKKFIRSASDGCSTCVSHVKHEAFYTIFGALLPPSAVVKGFDPFSDPVCQQLLGFNAQKKVYSTLPPIFWPNTVKDNNQYLFRSEILMNVLLAIFFSATSIKERKVVKKKPTNAVLWNMERITPGAIAFAAIIARYVLSGDEHFDKHSGRSLIPYAVDFKYYKMTIIQNLNKSHMVETIAAFNRCLFEGQGSNCGDQSRSDEYEIIDIGNVFTDSSRSDGDPFDVQVADETIAHNRELASAATVNVAVDELVSSIAGVTLDTAALQETDPTATSPENRSQIDVVETGGMVLSEGSKWRGLGRCQQVTAATPQPQVPPQPQVLPARRNTHTTRRTRAQENDDIIEEDDIYGA</sequence>
<dbReference type="EMBL" id="JAUEPU010000086">
    <property type="protein sequence ID" value="KAK0479825.1"/>
    <property type="molecule type" value="Genomic_DNA"/>
</dbReference>
<dbReference type="AlphaFoldDB" id="A0AA39P9L2"/>
<dbReference type="InterPro" id="IPR046521">
    <property type="entry name" value="DUF6698"/>
</dbReference>
<organism evidence="3 4">
    <name type="scientific">Armillaria luteobubalina</name>
    <dbReference type="NCBI Taxonomy" id="153913"/>
    <lineage>
        <taxon>Eukaryota</taxon>
        <taxon>Fungi</taxon>
        <taxon>Dikarya</taxon>
        <taxon>Basidiomycota</taxon>
        <taxon>Agaricomycotina</taxon>
        <taxon>Agaricomycetes</taxon>
        <taxon>Agaricomycetidae</taxon>
        <taxon>Agaricales</taxon>
        <taxon>Marasmiineae</taxon>
        <taxon>Physalacriaceae</taxon>
        <taxon>Armillaria</taxon>
    </lineage>
</organism>
<evidence type="ECO:0000313" key="3">
    <source>
        <dbReference type="EMBL" id="KAK0479825.1"/>
    </source>
</evidence>